<evidence type="ECO:0000313" key="2">
    <source>
        <dbReference type="EMBL" id="KAG6969606.1"/>
    </source>
</evidence>
<dbReference type="AlphaFoldDB" id="A0A8T1USI3"/>
<comment type="caution">
    <text evidence="2">The sequence shown here is derived from an EMBL/GenBank/DDBJ whole genome shotgun (WGS) entry which is preliminary data.</text>
</comment>
<feature type="compositionally biased region" description="Low complexity" evidence="1">
    <location>
        <begin position="10"/>
        <end position="28"/>
    </location>
</feature>
<dbReference type="EMBL" id="JAENGZ010000092">
    <property type="protein sequence ID" value="KAG6969606.1"/>
    <property type="molecule type" value="Genomic_DNA"/>
</dbReference>
<accession>A0A8T1USI3</accession>
<dbReference type="Proteomes" id="UP000688947">
    <property type="component" value="Unassembled WGS sequence"/>
</dbReference>
<feature type="region of interest" description="Disordered" evidence="1">
    <location>
        <begin position="1"/>
        <end position="35"/>
    </location>
</feature>
<protein>
    <submittedName>
        <fullName evidence="2">Uncharacterized protein</fullName>
    </submittedName>
</protein>
<dbReference type="OrthoDB" id="10581740at2759"/>
<organism evidence="2 3">
    <name type="scientific">Phytophthora cactorum</name>
    <dbReference type="NCBI Taxonomy" id="29920"/>
    <lineage>
        <taxon>Eukaryota</taxon>
        <taxon>Sar</taxon>
        <taxon>Stramenopiles</taxon>
        <taxon>Oomycota</taxon>
        <taxon>Peronosporomycetes</taxon>
        <taxon>Peronosporales</taxon>
        <taxon>Peronosporaceae</taxon>
        <taxon>Phytophthora</taxon>
    </lineage>
</organism>
<name>A0A8T1USI3_9STRA</name>
<evidence type="ECO:0000256" key="1">
    <source>
        <dbReference type="SAM" id="MobiDB-lite"/>
    </source>
</evidence>
<proteinExistence type="predicted"/>
<reference evidence="2" key="1">
    <citation type="submission" date="2021-01" db="EMBL/GenBank/DDBJ databases">
        <title>Phytophthora aleatoria, a newly-described species from Pinus radiata is distinct from Phytophthora cactorum isolates based on comparative genomics.</title>
        <authorList>
            <person name="Mcdougal R."/>
            <person name="Panda P."/>
            <person name="Williams N."/>
            <person name="Studholme D.J."/>
        </authorList>
    </citation>
    <scope>NUCLEOTIDE SEQUENCE</scope>
    <source>
        <strain evidence="2">NZFS 3830</strain>
    </source>
</reference>
<gene>
    <name evidence="2" type="ORF">JG687_00003095</name>
</gene>
<sequence>MPTADDMTASMDSVPSVVDPSGSSDQSQNVSFSGPSFLSSTDFMPEGPQAHIPGPCPMAMIDQHSVATADPYFLCLGSRCCFSGADSAATIIARSCPQLVAGTSSAA</sequence>
<evidence type="ECO:0000313" key="3">
    <source>
        <dbReference type="Proteomes" id="UP000688947"/>
    </source>
</evidence>